<dbReference type="EMBL" id="AP008216">
    <property type="protein sequence ID" value="BAF26403.1"/>
    <property type="molecule type" value="Genomic_DNA"/>
</dbReference>
<reference evidence="1 2" key="1">
    <citation type="journal article" date="2005" name="Nature">
        <title>The map-based sequence of the rice genome.</title>
        <authorList>
            <consortium name="International rice genome sequencing project (IRGSP)"/>
            <person name="Matsumoto T."/>
            <person name="Wu J."/>
            <person name="Kanamori H."/>
            <person name="Katayose Y."/>
            <person name="Fujisawa M."/>
            <person name="Namiki N."/>
            <person name="Mizuno H."/>
            <person name="Yamamoto K."/>
            <person name="Antonio B.A."/>
            <person name="Baba T."/>
            <person name="Sakata K."/>
            <person name="Nagamura Y."/>
            <person name="Aoki H."/>
            <person name="Arikawa K."/>
            <person name="Arita K."/>
            <person name="Bito T."/>
            <person name="Chiden Y."/>
            <person name="Fujitsuka N."/>
            <person name="Fukunaka R."/>
            <person name="Hamada M."/>
            <person name="Harada C."/>
            <person name="Hayashi A."/>
            <person name="Hijishita S."/>
            <person name="Honda M."/>
            <person name="Hosokawa S."/>
            <person name="Ichikawa Y."/>
            <person name="Idonuma A."/>
            <person name="Iijima M."/>
            <person name="Ikeda M."/>
            <person name="Ikeno M."/>
            <person name="Ito K."/>
            <person name="Ito S."/>
            <person name="Ito T."/>
            <person name="Ito Y."/>
            <person name="Ito Y."/>
            <person name="Iwabuchi A."/>
            <person name="Kamiya K."/>
            <person name="Karasawa W."/>
            <person name="Kurita K."/>
            <person name="Katagiri S."/>
            <person name="Kikuta A."/>
            <person name="Kobayashi H."/>
            <person name="Kobayashi N."/>
            <person name="Machita K."/>
            <person name="Maehara T."/>
            <person name="Masukawa M."/>
            <person name="Mizubayashi T."/>
            <person name="Mukai Y."/>
            <person name="Nagasaki H."/>
            <person name="Nagata Y."/>
            <person name="Naito S."/>
            <person name="Nakashima M."/>
            <person name="Nakama Y."/>
            <person name="Nakamichi Y."/>
            <person name="Nakamura M."/>
            <person name="Meguro A."/>
            <person name="Negishi M."/>
            <person name="Ohta I."/>
            <person name="Ohta T."/>
            <person name="Okamoto M."/>
            <person name="Ono N."/>
            <person name="Saji S."/>
            <person name="Sakaguchi M."/>
            <person name="Sakai K."/>
            <person name="Shibata M."/>
            <person name="Shimokawa T."/>
            <person name="Song J."/>
            <person name="Takazaki Y."/>
            <person name="Terasawa K."/>
            <person name="Tsugane M."/>
            <person name="Tsuji K."/>
            <person name="Ueda S."/>
            <person name="Waki K."/>
            <person name="Yamagata H."/>
            <person name="Yamamoto M."/>
            <person name="Yamamoto S."/>
            <person name="Yamane H."/>
            <person name="Yoshiki S."/>
            <person name="Yoshihara R."/>
            <person name="Yukawa K."/>
            <person name="Zhong H."/>
            <person name="Yano M."/>
            <person name="Yuan Q."/>
            <person name="Ouyang S."/>
            <person name="Liu J."/>
            <person name="Jones K.M."/>
            <person name="Gansberger K."/>
            <person name="Moffat K."/>
            <person name="Hill J."/>
            <person name="Bera J."/>
            <person name="Fadrosh D."/>
            <person name="Jin S."/>
            <person name="Johri S."/>
            <person name="Kim M."/>
            <person name="Overton L."/>
            <person name="Reardon M."/>
            <person name="Tsitrin T."/>
            <person name="Vuong H."/>
            <person name="Weaver B."/>
            <person name="Ciecko A."/>
            <person name="Tallon L."/>
            <person name="Jackson J."/>
            <person name="Pai G."/>
            <person name="Aken S.V."/>
            <person name="Utterback T."/>
            <person name="Reidmuller S."/>
            <person name="Feldblyum T."/>
            <person name="Hsiao J."/>
            <person name="Zismann V."/>
            <person name="Iobst S."/>
            <person name="de Vazeille A.R."/>
            <person name="Buell C.R."/>
            <person name="Ying K."/>
            <person name="Li Y."/>
            <person name="Lu T."/>
            <person name="Huang Y."/>
            <person name="Zhao Q."/>
            <person name="Feng Q."/>
            <person name="Zhang L."/>
            <person name="Zhu J."/>
            <person name="Weng Q."/>
            <person name="Mu J."/>
            <person name="Lu Y."/>
            <person name="Fan D."/>
            <person name="Liu Y."/>
            <person name="Guan J."/>
            <person name="Zhang Y."/>
            <person name="Yu S."/>
            <person name="Liu X."/>
            <person name="Zhang Y."/>
            <person name="Hong G."/>
            <person name="Han B."/>
            <person name="Choisne N."/>
            <person name="Demange N."/>
            <person name="Orjeda G."/>
            <person name="Samain S."/>
            <person name="Cattolico L."/>
            <person name="Pelletier E."/>
            <person name="Couloux A."/>
            <person name="Segurens B."/>
            <person name="Wincker P."/>
            <person name="D'Hont A."/>
            <person name="Scarpelli C."/>
            <person name="Weissenbach J."/>
            <person name="Salanoubat M."/>
            <person name="Quetier F."/>
            <person name="Yu Y."/>
            <person name="Kim H.R."/>
            <person name="Rambo T."/>
            <person name="Currie J."/>
            <person name="Collura K."/>
            <person name="Luo M."/>
            <person name="Yang T."/>
            <person name="Ammiraju J.S.S."/>
            <person name="Engler F."/>
            <person name="Soderlund C."/>
            <person name="Wing R.A."/>
            <person name="Palmer L.E."/>
            <person name="de la Bastide M."/>
            <person name="Spiegel L."/>
            <person name="Nascimento L."/>
            <person name="Zutavern T."/>
            <person name="O'Shaughnessy A."/>
            <person name="Dike S."/>
            <person name="Dedhia N."/>
            <person name="Preston R."/>
            <person name="Balija V."/>
            <person name="McCombie W.R."/>
            <person name="Chow T."/>
            <person name="Chen H."/>
            <person name="Chung M."/>
            <person name="Chen C."/>
            <person name="Shaw J."/>
            <person name="Wu H."/>
            <person name="Hsiao K."/>
            <person name="Chao Y."/>
            <person name="Chu M."/>
            <person name="Cheng C."/>
            <person name="Hour A."/>
            <person name="Lee P."/>
            <person name="Lin S."/>
            <person name="Lin Y."/>
            <person name="Liou J."/>
            <person name="Liu S."/>
            <person name="Hsing Y."/>
            <person name="Raghuvanshi S."/>
            <person name="Mohanty A."/>
            <person name="Bharti A.K."/>
            <person name="Gaur A."/>
            <person name="Gupta V."/>
            <person name="Kumar D."/>
            <person name="Ravi V."/>
            <person name="Vij S."/>
            <person name="Kapur A."/>
            <person name="Khurana P."/>
            <person name="Khurana P."/>
            <person name="Khurana J.P."/>
            <person name="Tyagi A.K."/>
            <person name="Gaikwad K."/>
            <person name="Singh A."/>
            <person name="Dalal V."/>
            <person name="Srivastava S."/>
            <person name="Dixit A."/>
            <person name="Pal A.K."/>
            <person name="Ghazi I.A."/>
            <person name="Yadav M."/>
            <person name="Pandit A."/>
            <person name="Bhargava A."/>
            <person name="Sureshbabu K."/>
            <person name="Batra K."/>
            <person name="Sharma T.R."/>
            <person name="Mohapatra T."/>
            <person name="Singh N.K."/>
            <person name="Messing J."/>
            <person name="Nelson A.B."/>
            <person name="Fuks G."/>
            <person name="Kavchok S."/>
            <person name="Keizer G."/>
            <person name="Linton E."/>
            <person name="Llaca V."/>
            <person name="Song R."/>
            <person name="Tanyolac B."/>
            <person name="Young S."/>
            <person name="Ho-Il K."/>
            <person name="Hahn J.H."/>
            <person name="Sangsakoo G."/>
            <person name="Vanavichit A."/>
            <person name="de Mattos Luiz.A.T."/>
            <person name="Zimmer P.D."/>
            <person name="Malone G."/>
            <person name="Dellagostin O."/>
            <person name="de Oliveira A.C."/>
            <person name="Bevan M."/>
            <person name="Bancroft I."/>
            <person name="Minx P."/>
            <person name="Cordum H."/>
            <person name="Wilson R."/>
            <person name="Cheng Z."/>
            <person name="Jin W."/>
            <person name="Jiang J."/>
            <person name="Leong S.A."/>
            <person name="Iwama H."/>
            <person name="Gojobori T."/>
            <person name="Itoh T."/>
            <person name="Niimura Y."/>
            <person name="Fujii Y."/>
            <person name="Habara T."/>
            <person name="Sakai H."/>
            <person name="Sato Y."/>
            <person name="Wilson G."/>
            <person name="Kumar K."/>
            <person name="McCouch S."/>
            <person name="Juretic N."/>
            <person name="Hoen D."/>
            <person name="Wright S."/>
            <person name="Bruskiewich R."/>
            <person name="Bureau T."/>
            <person name="Miyao A."/>
            <person name="Hirochika H."/>
            <person name="Nishikawa T."/>
            <person name="Kadowaki K."/>
            <person name="Sugiura M."/>
            <person name="Burr B."/>
            <person name="Sasaki T."/>
        </authorList>
    </citation>
    <scope>NUCLEOTIDE SEQUENCE [LARGE SCALE GENOMIC DNA]</scope>
    <source>
        <strain evidence="2">cv. Nipponbare</strain>
    </source>
</reference>
<organism evidence="1 2">
    <name type="scientific">Oryza sativa subsp. japonica</name>
    <name type="common">Rice</name>
    <dbReference type="NCBI Taxonomy" id="39947"/>
    <lineage>
        <taxon>Eukaryota</taxon>
        <taxon>Viridiplantae</taxon>
        <taxon>Streptophyta</taxon>
        <taxon>Embryophyta</taxon>
        <taxon>Tracheophyta</taxon>
        <taxon>Spermatophyta</taxon>
        <taxon>Magnoliopsida</taxon>
        <taxon>Liliopsida</taxon>
        <taxon>Poales</taxon>
        <taxon>Poaceae</taxon>
        <taxon>BOP clade</taxon>
        <taxon>Oryzoideae</taxon>
        <taxon>Oryzeae</taxon>
        <taxon>Oryzinae</taxon>
        <taxon>Oryza</taxon>
        <taxon>Oryza sativa</taxon>
    </lineage>
</organism>
<accession>A0A0P0XTJ3</accession>
<sequence length="40" mass="4568">MVLAGADHWRCDSVCQLREEFTRFCSLRTSSQPIASTDHL</sequence>
<gene>
    <name evidence="1" type="ordered locus">Os10g0382400</name>
</gene>
<proteinExistence type="predicted"/>
<evidence type="ECO:0000313" key="1">
    <source>
        <dbReference type="EMBL" id="BAF26403.1"/>
    </source>
</evidence>
<name>A0A0P0XTJ3_ORYSJ</name>
<dbReference type="AlphaFoldDB" id="A0A0P0XTJ3"/>
<evidence type="ECO:0000313" key="2">
    <source>
        <dbReference type="Proteomes" id="UP000000763"/>
    </source>
</evidence>
<dbReference type="Proteomes" id="UP000000763">
    <property type="component" value="Chromosome 10"/>
</dbReference>
<protein>
    <submittedName>
        <fullName evidence="1">Os10g0382400 protein</fullName>
    </submittedName>
</protein>
<reference evidence="2" key="2">
    <citation type="journal article" date="2008" name="Nucleic Acids Res.">
        <title>The rice annotation project database (RAP-DB): 2008 update.</title>
        <authorList>
            <consortium name="The rice annotation project (RAP)"/>
        </authorList>
    </citation>
    <scope>GENOME REANNOTATION</scope>
    <source>
        <strain evidence="2">cv. Nipponbare</strain>
    </source>
</reference>
<dbReference type="KEGG" id="dosa:Os10g0382400"/>
<dbReference type="Gramene" id="Os10t0382400-01">
    <property type="protein sequence ID" value="Os10t0382400-01"/>
    <property type="gene ID" value="Os10g0382400"/>
</dbReference>